<dbReference type="SUPFAM" id="SSF51735">
    <property type="entry name" value="NAD(P)-binding Rossmann-fold domains"/>
    <property type="match status" value="1"/>
</dbReference>
<proteinExistence type="inferred from homology"/>
<protein>
    <submittedName>
        <fullName evidence="3">Short-chain dehydrogenase</fullName>
    </submittedName>
</protein>
<dbReference type="InterPro" id="IPR002347">
    <property type="entry name" value="SDR_fam"/>
</dbReference>
<dbReference type="AlphaFoldDB" id="A0A0F3IS84"/>
<keyword evidence="2" id="KW-0560">Oxidoreductase</keyword>
<organism evidence="3 4">
    <name type="scientific">Elstera litoralis</name>
    <dbReference type="NCBI Taxonomy" id="552518"/>
    <lineage>
        <taxon>Bacteria</taxon>
        <taxon>Pseudomonadati</taxon>
        <taxon>Pseudomonadota</taxon>
        <taxon>Alphaproteobacteria</taxon>
        <taxon>Rhodospirillales</taxon>
        <taxon>Rhodospirillaceae</taxon>
        <taxon>Elstera</taxon>
    </lineage>
</organism>
<comment type="similarity">
    <text evidence="1">Belongs to the short-chain dehydrogenases/reductases (SDR) family.</text>
</comment>
<dbReference type="GO" id="GO:0016491">
    <property type="term" value="F:oxidoreductase activity"/>
    <property type="evidence" value="ECO:0007669"/>
    <property type="project" value="UniProtKB-KW"/>
</dbReference>
<dbReference type="RefSeq" id="WP_045775983.1">
    <property type="nucleotide sequence ID" value="NZ_LAJY01000284.1"/>
</dbReference>
<dbReference type="InterPro" id="IPR051122">
    <property type="entry name" value="SDR_DHRS6-like"/>
</dbReference>
<dbReference type="PRINTS" id="PR00081">
    <property type="entry name" value="GDHRDH"/>
</dbReference>
<dbReference type="Gene3D" id="3.40.50.720">
    <property type="entry name" value="NAD(P)-binding Rossmann-like Domain"/>
    <property type="match status" value="1"/>
</dbReference>
<dbReference type="EMBL" id="LAJY01000284">
    <property type="protein sequence ID" value="KJV09423.1"/>
    <property type="molecule type" value="Genomic_DNA"/>
</dbReference>
<dbReference type="PRINTS" id="PR00080">
    <property type="entry name" value="SDRFAMILY"/>
</dbReference>
<dbReference type="PANTHER" id="PTHR43477">
    <property type="entry name" value="DIHYDROANTICAPSIN 7-DEHYDROGENASE"/>
    <property type="match status" value="1"/>
</dbReference>
<name>A0A0F3IS84_9PROT</name>
<evidence type="ECO:0000313" key="3">
    <source>
        <dbReference type="EMBL" id="KJV09423.1"/>
    </source>
</evidence>
<keyword evidence="4" id="KW-1185">Reference proteome</keyword>
<dbReference type="Pfam" id="PF13561">
    <property type="entry name" value="adh_short_C2"/>
    <property type="match status" value="1"/>
</dbReference>
<evidence type="ECO:0000256" key="2">
    <source>
        <dbReference type="ARBA" id="ARBA00023002"/>
    </source>
</evidence>
<evidence type="ECO:0000313" key="4">
    <source>
        <dbReference type="Proteomes" id="UP000033774"/>
    </source>
</evidence>
<sequence length="248" mass="25494">MDVSGKKIVVTGGTTGIGFESAKLFIAHGASVLITGQDEARLASALTALGPNATGVLADVRSTRQLADVRKAAEDRFQKVDVLFANAGVAFATPILGTDEALFDTIMDVNVKGVFFTVQALLPLMGPGGSIILNTSWLAEVGTAGLSVLSASKAAVRSFARSLAAELVPQGIRVNAVSPGATATPVYSKFGMDAKSLAEFQAAVMAKIPMGRFGQPQEVAEAALFLASDRSAYMLGAEIAVDGGFGQL</sequence>
<dbReference type="Proteomes" id="UP000033774">
    <property type="component" value="Unassembled WGS sequence"/>
</dbReference>
<accession>A0A0F3IS84</accession>
<evidence type="ECO:0000256" key="1">
    <source>
        <dbReference type="ARBA" id="ARBA00006484"/>
    </source>
</evidence>
<reference evidence="3 4" key="1">
    <citation type="submission" date="2015-03" db="EMBL/GenBank/DDBJ databases">
        <title>Draft genome sequence of Elstera litoralis.</title>
        <authorList>
            <person name="Rahalkar M.C."/>
            <person name="Dhakephalkar P.K."/>
            <person name="Pore S.D."/>
            <person name="Arora P."/>
            <person name="Kapse N.G."/>
            <person name="Pandit P.S."/>
        </authorList>
    </citation>
    <scope>NUCLEOTIDE SEQUENCE [LARGE SCALE GENOMIC DNA]</scope>
    <source>
        <strain evidence="3 4">Dia-1</strain>
    </source>
</reference>
<comment type="caution">
    <text evidence="3">The sequence shown here is derived from an EMBL/GenBank/DDBJ whole genome shotgun (WGS) entry which is preliminary data.</text>
</comment>
<dbReference type="FunFam" id="3.40.50.720:FF:000084">
    <property type="entry name" value="Short-chain dehydrogenase reductase"/>
    <property type="match status" value="1"/>
</dbReference>
<dbReference type="CDD" id="cd05233">
    <property type="entry name" value="SDR_c"/>
    <property type="match status" value="1"/>
</dbReference>
<dbReference type="OrthoDB" id="9793325at2"/>
<dbReference type="PANTHER" id="PTHR43477:SF1">
    <property type="entry name" value="DIHYDROANTICAPSIN 7-DEHYDROGENASE"/>
    <property type="match status" value="1"/>
</dbReference>
<dbReference type="InterPro" id="IPR036291">
    <property type="entry name" value="NAD(P)-bd_dom_sf"/>
</dbReference>
<gene>
    <name evidence="3" type="ORF">VZ95_11600</name>
</gene>